<reference evidence="2" key="1">
    <citation type="journal article" date="2020" name="bioRxiv">
        <title>Chromosome-level reference genome of the European wasp spider Argiope bruennichi: a resource for studies on range expansion and evolutionary adaptation.</title>
        <authorList>
            <person name="Sheffer M.M."/>
            <person name="Hoppe A."/>
            <person name="Krehenwinkel H."/>
            <person name="Uhl G."/>
            <person name="Kuss A.W."/>
            <person name="Jensen L."/>
            <person name="Jensen C."/>
            <person name="Gillespie R.G."/>
            <person name="Hoff K.J."/>
            <person name="Prost S."/>
        </authorList>
    </citation>
    <scope>NUCLEOTIDE SEQUENCE</scope>
</reference>
<dbReference type="Gene3D" id="1.25.40.420">
    <property type="match status" value="2"/>
</dbReference>
<accession>A0A8T0EEI8</accession>
<dbReference type="InterPro" id="IPR011333">
    <property type="entry name" value="SKP1/BTB/POZ_sf"/>
</dbReference>
<evidence type="ECO:0000313" key="2">
    <source>
        <dbReference type="EMBL" id="KAF8771291.1"/>
    </source>
</evidence>
<protein>
    <submittedName>
        <fullName evidence="2">TD and POZ domain-containing protein 4</fullName>
    </submittedName>
</protein>
<evidence type="ECO:0000313" key="3">
    <source>
        <dbReference type="Proteomes" id="UP000807504"/>
    </source>
</evidence>
<dbReference type="Proteomes" id="UP000807504">
    <property type="component" value="Unassembled WGS sequence"/>
</dbReference>
<organism evidence="2 3">
    <name type="scientific">Argiope bruennichi</name>
    <name type="common">Wasp spider</name>
    <name type="synonym">Aranea bruennichi</name>
    <dbReference type="NCBI Taxonomy" id="94029"/>
    <lineage>
        <taxon>Eukaryota</taxon>
        <taxon>Metazoa</taxon>
        <taxon>Ecdysozoa</taxon>
        <taxon>Arthropoda</taxon>
        <taxon>Chelicerata</taxon>
        <taxon>Arachnida</taxon>
        <taxon>Araneae</taxon>
        <taxon>Araneomorphae</taxon>
        <taxon>Entelegynae</taxon>
        <taxon>Araneoidea</taxon>
        <taxon>Araneidae</taxon>
        <taxon>Argiope</taxon>
    </lineage>
</organism>
<sequence length="764" mass="86342">MALGIIPPGKEASGFISCFLKRAVSNNGPPNILMCCTFSVLDECEIEHFTFRIENVLSGREYMYGVSQFANRDNILKHKRDAYLPHGTLTICFSMGNAGLSQSIQCEIRSRFGIEKRSFSWMIDKFEERESHDGWSTPTPTASNTPFYLRMTFAVIGESEFEGKIKIVVQNYIDWPIFLTCKVSVDDDDGKTGLLANDEHLFDSILSARSSVFSSTFHVRENISPDITIPDMHPDIISKILVYIYSDTLEDLEWECSPKLYSAADTYGNISLKRQISNNLVSGLTQKNVSDILILPETFRDSYLTVAAQEFIFVHDSEIIPSPEWKRFVNSKTKVAKKTSNNLCGGNEKRGSSALKSSGKYNHFCKGQSGWLTRFVKREEVFISRKSLFLPEDTLRVRCRIWKSVGDMTEDVRCTAHTIIGTQMRSFLWNVTNFSALELDKKRTNQIKSKEDDSPLISIDLSLSGGLNSEEIISFGLSLQDKTIKFSALRLSLVDASGNKEECNQEEIWFNDPTAYARFTFALTKNQLLEKKGAYLPNDTLSLFWECSFSKGIVLETIEEVQYGDISSEVKMSDAENEQDSYDKAVLSKVLIDNVKSLYDEHFLSDVKLKTRNNVFPAHKFILSAASPVFKAMFSNDLKEKASNCVDIEDLDDDTVRRILVFSYSASVEDLTWETASRLYVAADKYAILILKNMCSSYLKGNLSPSNACNILLLSDLHADEDLKSSVQSYILKNAKEIVNSEEWKLLMETNAKLAAETVCLQYK</sequence>
<dbReference type="SMART" id="SM00225">
    <property type="entry name" value="BTB"/>
    <property type="match status" value="2"/>
</dbReference>
<dbReference type="PROSITE" id="PS50097">
    <property type="entry name" value="BTB"/>
    <property type="match status" value="1"/>
</dbReference>
<evidence type="ECO:0000259" key="1">
    <source>
        <dbReference type="PROSITE" id="PS50097"/>
    </source>
</evidence>
<dbReference type="EMBL" id="JABXBU010002228">
    <property type="protein sequence ID" value="KAF8771291.1"/>
    <property type="molecule type" value="Genomic_DNA"/>
</dbReference>
<dbReference type="Gene3D" id="3.30.710.10">
    <property type="entry name" value="Potassium Channel Kv1.1, Chain A"/>
    <property type="match status" value="2"/>
</dbReference>
<comment type="caution">
    <text evidence="2">The sequence shown here is derived from an EMBL/GenBank/DDBJ whole genome shotgun (WGS) entry which is preliminary data.</text>
</comment>
<dbReference type="SUPFAM" id="SSF54695">
    <property type="entry name" value="POZ domain"/>
    <property type="match status" value="2"/>
</dbReference>
<dbReference type="Pfam" id="PF00651">
    <property type="entry name" value="BTB"/>
    <property type="match status" value="2"/>
</dbReference>
<keyword evidence="3" id="KW-1185">Reference proteome</keyword>
<dbReference type="AlphaFoldDB" id="A0A8T0EEI8"/>
<name>A0A8T0EEI8_ARGBR</name>
<proteinExistence type="predicted"/>
<dbReference type="InterPro" id="IPR000210">
    <property type="entry name" value="BTB/POZ_dom"/>
</dbReference>
<gene>
    <name evidence="2" type="ORF">HNY73_018730</name>
</gene>
<feature type="domain" description="BTB" evidence="1">
    <location>
        <begin position="605"/>
        <end position="669"/>
    </location>
</feature>
<dbReference type="PANTHER" id="PTHR24413">
    <property type="entry name" value="SPECKLE-TYPE POZ PROTEIN"/>
    <property type="match status" value="1"/>
</dbReference>
<reference evidence="2" key="2">
    <citation type="submission" date="2020-06" db="EMBL/GenBank/DDBJ databases">
        <authorList>
            <person name="Sheffer M."/>
        </authorList>
    </citation>
    <scope>NUCLEOTIDE SEQUENCE</scope>
</reference>
<dbReference type="CDD" id="cd18186">
    <property type="entry name" value="BTB_POZ_ZBTB_KLHL-like"/>
    <property type="match status" value="2"/>
</dbReference>